<dbReference type="PANTHER" id="PTHR44464:SF1">
    <property type="entry name" value="WD REPEAT-CONTAINING PROTEIN 17"/>
    <property type="match status" value="1"/>
</dbReference>
<evidence type="ECO:0000256" key="4">
    <source>
        <dbReference type="SAM" id="MobiDB-lite"/>
    </source>
</evidence>
<dbReference type="Gene3D" id="2.130.10.10">
    <property type="entry name" value="YVTN repeat-like/Quinoprotein amine dehydrogenase"/>
    <property type="match status" value="3"/>
</dbReference>
<keyword evidence="6" id="KW-1185">Reference proteome</keyword>
<feature type="region of interest" description="Disordered" evidence="4">
    <location>
        <begin position="202"/>
        <end position="224"/>
    </location>
</feature>
<dbReference type="InterPro" id="IPR011047">
    <property type="entry name" value="Quinoprotein_ADH-like_sf"/>
</dbReference>
<name>A0A2T7PP98_POMCA</name>
<dbReference type="InterPro" id="IPR001680">
    <property type="entry name" value="WD40_rpt"/>
</dbReference>
<feature type="repeat" description="WD" evidence="3">
    <location>
        <begin position="522"/>
        <end position="556"/>
    </location>
</feature>
<accession>A0A2T7PP98</accession>
<dbReference type="Pfam" id="PF00400">
    <property type="entry name" value="WD40"/>
    <property type="match status" value="5"/>
</dbReference>
<dbReference type="InterPro" id="IPR020472">
    <property type="entry name" value="WD40_PAC1"/>
</dbReference>
<dbReference type="Proteomes" id="UP000245119">
    <property type="component" value="Linkage Group LG3"/>
</dbReference>
<dbReference type="PANTHER" id="PTHR44464">
    <property type="entry name" value="WD REPEAT-CONTAINING PROTEIN 17"/>
    <property type="match status" value="1"/>
</dbReference>
<dbReference type="PROSITE" id="PS00678">
    <property type="entry name" value="WD_REPEATS_1"/>
    <property type="match status" value="2"/>
</dbReference>
<reference evidence="5 6" key="1">
    <citation type="submission" date="2018-04" db="EMBL/GenBank/DDBJ databases">
        <title>The genome of golden apple snail Pomacea canaliculata provides insight into stress tolerance and invasive adaptation.</title>
        <authorList>
            <person name="Liu C."/>
            <person name="Liu B."/>
            <person name="Ren Y."/>
            <person name="Zhang Y."/>
            <person name="Wang H."/>
            <person name="Li S."/>
            <person name="Jiang F."/>
            <person name="Yin L."/>
            <person name="Zhang G."/>
            <person name="Qian W."/>
            <person name="Fan W."/>
        </authorList>
    </citation>
    <scope>NUCLEOTIDE SEQUENCE [LARGE SCALE GENOMIC DNA]</scope>
    <source>
        <strain evidence="5">SZHN2017</strain>
        <tissue evidence="5">Muscle</tissue>
    </source>
</reference>
<dbReference type="SUPFAM" id="SSF50998">
    <property type="entry name" value="Quinoprotein alcohol dehydrogenase-like"/>
    <property type="match status" value="1"/>
</dbReference>
<dbReference type="PROSITE" id="PS50294">
    <property type="entry name" value="WD_REPEATS_REGION"/>
    <property type="match status" value="3"/>
</dbReference>
<sequence length="1092" mass="121199">MIKEAPMCIGWSFSDDTCLAFVSGKGPLMLWHYTETRCPDIVRDSQNLSSDVALFRWHPKKQGTVAFGHTDGSITVSSIGSKTYRHILAPEVEGGDEMDPVTALAWDPLSTDYLLVANKHCGVRLIDATARAVIMSFQLPSSAAEIQTLCWVHNAPGMFVTGDVQSGVLRIWSVANTTPIENIRIKKSGFHELHVISMHSPTLSKPLPSNEQQHVSSTSEAQRPTLTPHTHFAVPHVQLMCTFRDGGVGLYDLGHRRWKFFRDQGHLETIFDCKFKPDNPNYLATGSFDGTIKVWNIITMEAVATSAGNEGIIYHISWAPGDLNCIACSTAKNGIFIWDMNKGKVIKRIHDHGDVSVFSLAWNQQNSKLIMSCGADGFCMIHQVDGKLVHKYKHPAPVYGGDWCPFSKEIFATGCEDSLVRIFCMGTSDSQPIKTLAGHTAKAFHVRWSPLREAILCSGADDCTVRVWNYIKEECVCKLSGHTQPVRGLTWNHEIPYLLISGSWDNSIRVWDTRDGACIYVVLDHGSDVYGLTCHPEQPFLLASSSRDSTLRLWSLMPLLQPLELSILADMPPADVFSTPERAMSQGTNPKLTGSASENIRDRLHRITGPDSHRQLIICFSKFFSLPMGTENLWDLVTLATGTDVMMLSPNYRNGIVHSSHLTKFKASQAQELEMVKMSKFGGGVGAPTKEIDSEKLLAYISALETSNDIVNSWWNLTRYCQYLHSKDNEDIIPFCVAMGDAQQLVTYLHDNGQLMDAVIASQAACEETFCRPQLCESYERVGDGKLVPNKEADSNECLLKKSMAHLSAWYFSNGSAVLAACCHLAVDDFQGAMSKLIRGNELELAVSVGRAGLPSMDACLSRAELLQPKEGSVKECVEMFLLSPEPERGLAIGLAHVKEKLATANWVVPDVFDLLQLLGCIRTDKLQHHKNSKMMYELLALSAYLGALVAIRRGYNDLVTPLFKHTREMMSKEVIELPFNLRDVEHDLETWTKYTSSVSAGAEPSQSHWRKLHKRLGTERWPVEYGPDCVSSSHLPSHSDVHVSVITGQRIRGLAVFLEDGKSAVSVNEALMWAKVNPFSPLGSGMRINPF</sequence>
<keyword evidence="2" id="KW-0677">Repeat</keyword>
<dbReference type="AlphaFoldDB" id="A0A2T7PP98"/>
<keyword evidence="1 3" id="KW-0853">WD repeat</keyword>
<evidence type="ECO:0000256" key="1">
    <source>
        <dbReference type="ARBA" id="ARBA00022574"/>
    </source>
</evidence>
<evidence type="ECO:0000313" key="6">
    <source>
        <dbReference type="Proteomes" id="UP000245119"/>
    </source>
</evidence>
<evidence type="ECO:0000256" key="2">
    <source>
        <dbReference type="ARBA" id="ARBA00022737"/>
    </source>
</evidence>
<feature type="repeat" description="WD" evidence="3">
    <location>
        <begin position="263"/>
        <end position="305"/>
    </location>
</feature>
<feature type="repeat" description="WD" evidence="3">
    <location>
        <begin position="436"/>
        <end position="469"/>
    </location>
</feature>
<dbReference type="SMART" id="SM00320">
    <property type="entry name" value="WD40"/>
    <property type="match status" value="9"/>
</dbReference>
<protein>
    <submittedName>
        <fullName evidence="5">Uncharacterized protein</fullName>
    </submittedName>
</protein>
<evidence type="ECO:0000313" key="5">
    <source>
        <dbReference type="EMBL" id="PVD35249.1"/>
    </source>
</evidence>
<evidence type="ECO:0000256" key="3">
    <source>
        <dbReference type="PROSITE-ProRule" id="PRU00221"/>
    </source>
</evidence>
<comment type="caution">
    <text evidence="5">The sequence shown here is derived from an EMBL/GenBank/DDBJ whole genome shotgun (WGS) entry which is preliminary data.</text>
</comment>
<dbReference type="PROSITE" id="PS50082">
    <property type="entry name" value="WD_REPEATS_2"/>
    <property type="match status" value="4"/>
</dbReference>
<dbReference type="CDD" id="cd00200">
    <property type="entry name" value="WD40"/>
    <property type="match status" value="1"/>
</dbReference>
<gene>
    <name evidence="5" type="ORF">C0Q70_06530</name>
</gene>
<dbReference type="STRING" id="400727.A0A2T7PP98"/>
<dbReference type="PRINTS" id="PR00320">
    <property type="entry name" value="GPROTEINBRPT"/>
</dbReference>
<dbReference type="OrthoDB" id="2161379at2759"/>
<dbReference type="EMBL" id="PZQS01000003">
    <property type="protein sequence ID" value="PVD35249.1"/>
    <property type="molecule type" value="Genomic_DNA"/>
</dbReference>
<organism evidence="5 6">
    <name type="scientific">Pomacea canaliculata</name>
    <name type="common">Golden apple snail</name>
    <dbReference type="NCBI Taxonomy" id="400727"/>
    <lineage>
        <taxon>Eukaryota</taxon>
        <taxon>Metazoa</taxon>
        <taxon>Spiralia</taxon>
        <taxon>Lophotrochozoa</taxon>
        <taxon>Mollusca</taxon>
        <taxon>Gastropoda</taxon>
        <taxon>Caenogastropoda</taxon>
        <taxon>Architaenioglossa</taxon>
        <taxon>Ampullarioidea</taxon>
        <taxon>Ampullariidae</taxon>
        <taxon>Pomacea</taxon>
    </lineage>
</organism>
<dbReference type="SUPFAM" id="SSF75011">
    <property type="entry name" value="3-carboxy-cis,cis-mucoante lactonizing enzyme"/>
    <property type="match status" value="1"/>
</dbReference>
<feature type="repeat" description="WD" evidence="3">
    <location>
        <begin position="479"/>
        <end position="521"/>
    </location>
</feature>
<dbReference type="InterPro" id="IPR019775">
    <property type="entry name" value="WD40_repeat_CS"/>
</dbReference>
<proteinExistence type="predicted"/>
<dbReference type="InterPro" id="IPR015943">
    <property type="entry name" value="WD40/YVTN_repeat-like_dom_sf"/>
</dbReference>